<dbReference type="InterPro" id="IPR046450">
    <property type="entry name" value="PA_dom_sf"/>
</dbReference>
<reference evidence="7 8" key="1">
    <citation type="submission" date="2024-02" db="EMBL/GenBank/DDBJ databases">
        <title>De novo assembly and annotation of 12 fungi associated with fruit tree decline syndrome in Ontario, Canada.</title>
        <authorList>
            <person name="Sulman M."/>
            <person name="Ellouze W."/>
            <person name="Ilyukhin E."/>
        </authorList>
    </citation>
    <scope>NUCLEOTIDE SEQUENCE [LARGE SCALE GENOMIC DNA]</scope>
    <source>
        <strain evidence="7 8">M1-105</strain>
    </source>
</reference>
<dbReference type="InterPro" id="IPR036757">
    <property type="entry name" value="TFR-like_dimer_dom_sf"/>
</dbReference>
<evidence type="ECO:0000259" key="6">
    <source>
        <dbReference type="Pfam" id="PF04389"/>
    </source>
</evidence>
<comment type="caution">
    <text evidence="7">The sequence shown here is derived from an EMBL/GenBank/DDBJ whole genome shotgun (WGS) entry which is preliminary data.</text>
</comment>
<feature type="domain" description="Transferrin receptor-like dimerisation" evidence="5">
    <location>
        <begin position="683"/>
        <end position="809"/>
    </location>
</feature>
<dbReference type="EMBL" id="JAJVDC020000108">
    <property type="protein sequence ID" value="KAL1624349.1"/>
    <property type="molecule type" value="Genomic_DNA"/>
</dbReference>
<sequence>MVVPLDEKHAAMADERTPLIQVVPVAERPPRYPHHNLRRACTYVLAIVPAIVLGAVLASIFILPPYFPGDKAVANDELAAVRSGGYSISRSWPQSDGLSFDELEDVLLTVPSAAKAREWSEFYTAGPHLAGKNISQAIWTKEKWQEFGVPNVELVAYDTYLNYPLGHRLALLEKSKESKRAASSGHADAWKVAYEASLEEDILEEDPTSGLEDRIPTFHGYSASGNVTAPYVYVNYGTYQDYEDLLKANVTLKGKIALAKYGGIFRGLKIKRAEDLGMVGAVLYSDPGDDGEVTELNGYKAYPEGPARNPSSVQRGSAQFLSFAPGDPTTPGYPSKPGVPRDDVKGKIPSIPSVPISYTDALPLLKALNGHGPKADDFGKYWKGGGLGHKGVEYNIGPSPDTLVLNLVNEQEYVTTPQWDVIGIINGTIPDEVIVLGNHRDAWIAGGAGDPNSGSAAFNELIRAFGIALSKGWKPLRTIVFASWDGEEYGLIGSTEWVEEYLPWLTQAAVAYINVDVGATGPHFGASAAPLLDGALIEATLKVQSPNQTVEGQTVGDVWNKHISTMGSGSDFTAFQDFAGIPCIDLGFKPDEKSAVYHYHSNYDSFAWMDRFGDPGFQYHETIAKVFAVLAAKLIESPVIQFNATNYAVGLQRYLKSVEDKAAEVSASGDSKGVEDWDIPALFAPIEKAIAKLHKAATHVDAAAADLEDEIANNPIPWWKWWKKIKLYYKVRAINIKYKYLERQFLFAGGLDGRPWFKHVVFAPGLWTGYAGATFPGLVEAVEAGDKASAEKWAGIVKGLIYKAAGTLKG</sequence>
<dbReference type="CDD" id="cd02121">
    <property type="entry name" value="PA_GCPII_like"/>
    <property type="match status" value="1"/>
</dbReference>
<dbReference type="Gene3D" id="1.20.930.40">
    <property type="entry name" value="Transferrin receptor-like, dimerisation domain"/>
    <property type="match status" value="1"/>
</dbReference>
<evidence type="ECO:0000256" key="1">
    <source>
        <dbReference type="ARBA" id="ARBA00005634"/>
    </source>
</evidence>
<dbReference type="Gene3D" id="3.50.30.30">
    <property type="match status" value="1"/>
</dbReference>
<feature type="domain" description="Peptidase M28" evidence="6">
    <location>
        <begin position="421"/>
        <end position="607"/>
    </location>
</feature>
<dbReference type="Pfam" id="PF04389">
    <property type="entry name" value="Peptidase_M28"/>
    <property type="match status" value="1"/>
</dbReference>
<proteinExistence type="inferred from homology"/>
<evidence type="ECO:0000313" key="8">
    <source>
        <dbReference type="Proteomes" id="UP001521116"/>
    </source>
</evidence>
<dbReference type="InterPro" id="IPR039373">
    <property type="entry name" value="Peptidase_M28B"/>
</dbReference>
<keyword evidence="8" id="KW-1185">Reference proteome</keyword>
<dbReference type="Gene3D" id="3.40.630.10">
    <property type="entry name" value="Zn peptidases"/>
    <property type="match status" value="1"/>
</dbReference>
<accession>A0ABR3SLS5</accession>
<name>A0ABR3SLS5_9PEZI</name>
<gene>
    <name evidence="7" type="ORF">SLS56_007888</name>
</gene>
<dbReference type="CDD" id="cd08022">
    <property type="entry name" value="M28_PSMA_like"/>
    <property type="match status" value="1"/>
</dbReference>
<dbReference type="InterPro" id="IPR007484">
    <property type="entry name" value="Peptidase_M28"/>
</dbReference>
<keyword evidence="3" id="KW-0812">Transmembrane</keyword>
<comment type="similarity">
    <text evidence="1">Belongs to the peptidase M28 family. M28B subfamily.</text>
</comment>
<dbReference type="SUPFAM" id="SSF52025">
    <property type="entry name" value="PA domain"/>
    <property type="match status" value="1"/>
</dbReference>
<dbReference type="Proteomes" id="UP001521116">
    <property type="component" value="Unassembled WGS sequence"/>
</dbReference>
<evidence type="ECO:0000259" key="5">
    <source>
        <dbReference type="Pfam" id="PF04253"/>
    </source>
</evidence>
<evidence type="ECO:0008006" key="9">
    <source>
        <dbReference type="Google" id="ProtNLM"/>
    </source>
</evidence>
<protein>
    <recommendedName>
        <fullName evidence="9">Glutamate carboxypeptidase</fullName>
    </recommendedName>
</protein>
<feature type="region of interest" description="Disordered" evidence="2">
    <location>
        <begin position="326"/>
        <end position="346"/>
    </location>
</feature>
<dbReference type="SUPFAM" id="SSF53187">
    <property type="entry name" value="Zn-dependent exopeptidases"/>
    <property type="match status" value="1"/>
</dbReference>
<evidence type="ECO:0000256" key="3">
    <source>
        <dbReference type="SAM" id="Phobius"/>
    </source>
</evidence>
<dbReference type="InterPro" id="IPR003137">
    <property type="entry name" value="PA_domain"/>
</dbReference>
<keyword evidence="3" id="KW-0472">Membrane</keyword>
<keyword evidence="3" id="KW-1133">Transmembrane helix</keyword>
<dbReference type="InterPro" id="IPR007365">
    <property type="entry name" value="TFR-like_dimer_dom"/>
</dbReference>
<organism evidence="7 8">
    <name type="scientific">Neofusicoccum ribis</name>
    <dbReference type="NCBI Taxonomy" id="45134"/>
    <lineage>
        <taxon>Eukaryota</taxon>
        <taxon>Fungi</taxon>
        <taxon>Dikarya</taxon>
        <taxon>Ascomycota</taxon>
        <taxon>Pezizomycotina</taxon>
        <taxon>Dothideomycetes</taxon>
        <taxon>Dothideomycetes incertae sedis</taxon>
        <taxon>Botryosphaeriales</taxon>
        <taxon>Botryosphaeriaceae</taxon>
        <taxon>Neofusicoccum</taxon>
    </lineage>
</organism>
<dbReference type="PANTHER" id="PTHR10404">
    <property type="entry name" value="N-ACETYLATED-ALPHA-LINKED ACIDIC DIPEPTIDASE"/>
    <property type="match status" value="1"/>
</dbReference>
<dbReference type="Pfam" id="PF04253">
    <property type="entry name" value="TFR_dimer"/>
    <property type="match status" value="1"/>
</dbReference>
<evidence type="ECO:0000313" key="7">
    <source>
        <dbReference type="EMBL" id="KAL1624349.1"/>
    </source>
</evidence>
<dbReference type="Pfam" id="PF02225">
    <property type="entry name" value="PA"/>
    <property type="match status" value="1"/>
</dbReference>
<feature type="transmembrane region" description="Helical" evidence="3">
    <location>
        <begin position="40"/>
        <end position="63"/>
    </location>
</feature>
<feature type="domain" description="PA" evidence="4">
    <location>
        <begin position="227"/>
        <end position="305"/>
    </location>
</feature>
<dbReference type="PANTHER" id="PTHR10404:SF46">
    <property type="entry name" value="VACUOLAR PROTEIN SORTING-ASSOCIATED PROTEIN 70"/>
    <property type="match status" value="1"/>
</dbReference>
<evidence type="ECO:0000256" key="2">
    <source>
        <dbReference type="SAM" id="MobiDB-lite"/>
    </source>
</evidence>
<evidence type="ECO:0000259" key="4">
    <source>
        <dbReference type="Pfam" id="PF02225"/>
    </source>
</evidence>
<dbReference type="SUPFAM" id="SSF47672">
    <property type="entry name" value="Transferrin receptor-like dimerisation domain"/>
    <property type="match status" value="1"/>
</dbReference>